<keyword evidence="3" id="KW-0479">Metal-binding</keyword>
<proteinExistence type="predicted"/>
<evidence type="ECO:0000313" key="6">
    <source>
        <dbReference type="EMBL" id="KKL99018.1"/>
    </source>
</evidence>
<dbReference type="GO" id="GO:0051536">
    <property type="term" value="F:iron-sulfur cluster binding"/>
    <property type="evidence" value="ECO:0007669"/>
    <property type="project" value="UniProtKB-KW"/>
</dbReference>
<feature type="non-terminal residue" evidence="6">
    <location>
        <position position="1"/>
    </location>
</feature>
<dbReference type="GO" id="GO:0046872">
    <property type="term" value="F:metal ion binding"/>
    <property type="evidence" value="ECO:0007669"/>
    <property type="project" value="UniProtKB-KW"/>
</dbReference>
<dbReference type="EMBL" id="LAZR01017774">
    <property type="protein sequence ID" value="KKL99018.1"/>
    <property type="molecule type" value="Genomic_DNA"/>
</dbReference>
<reference evidence="6" key="1">
    <citation type="journal article" date="2015" name="Nature">
        <title>Complex archaea that bridge the gap between prokaryotes and eukaryotes.</title>
        <authorList>
            <person name="Spang A."/>
            <person name="Saw J.H."/>
            <person name="Jorgensen S.L."/>
            <person name="Zaremba-Niedzwiedzka K."/>
            <person name="Martijn J."/>
            <person name="Lind A.E."/>
            <person name="van Eijk R."/>
            <person name="Schleper C."/>
            <person name="Guy L."/>
            <person name="Ettema T.J."/>
        </authorList>
    </citation>
    <scope>NUCLEOTIDE SEQUENCE</scope>
</reference>
<keyword evidence="5" id="KW-0411">Iron-sulfur</keyword>
<keyword evidence="2" id="KW-0949">S-adenosyl-L-methionine</keyword>
<dbReference type="SUPFAM" id="SSF102114">
    <property type="entry name" value="Radical SAM enzymes"/>
    <property type="match status" value="1"/>
</dbReference>
<organism evidence="6">
    <name type="scientific">marine sediment metagenome</name>
    <dbReference type="NCBI Taxonomy" id="412755"/>
    <lineage>
        <taxon>unclassified sequences</taxon>
        <taxon>metagenomes</taxon>
        <taxon>ecological metagenomes</taxon>
    </lineage>
</organism>
<evidence type="ECO:0000256" key="1">
    <source>
        <dbReference type="ARBA" id="ARBA00001966"/>
    </source>
</evidence>
<protein>
    <recommendedName>
        <fullName evidence="7">Radical SAM core domain-containing protein</fullName>
    </recommendedName>
</protein>
<dbReference type="AlphaFoldDB" id="A0A0F9GJN6"/>
<dbReference type="SFLD" id="SFLDS00029">
    <property type="entry name" value="Radical_SAM"/>
    <property type="match status" value="1"/>
</dbReference>
<comment type="cofactor">
    <cofactor evidence="1">
        <name>[4Fe-4S] cluster</name>
        <dbReference type="ChEBI" id="CHEBI:49883"/>
    </cofactor>
</comment>
<dbReference type="SFLD" id="SFLDG01082">
    <property type="entry name" value="B12-binding_domain_containing"/>
    <property type="match status" value="1"/>
</dbReference>
<evidence type="ECO:0000256" key="4">
    <source>
        <dbReference type="ARBA" id="ARBA00023004"/>
    </source>
</evidence>
<evidence type="ECO:0008006" key="7">
    <source>
        <dbReference type="Google" id="ProtNLM"/>
    </source>
</evidence>
<dbReference type="PANTHER" id="PTHR43409:SF16">
    <property type="entry name" value="SLR0320 PROTEIN"/>
    <property type="match status" value="1"/>
</dbReference>
<dbReference type="PANTHER" id="PTHR43409">
    <property type="entry name" value="ANAEROBIC MAGNESIUM-PROTOPORPHYRIN IX MONOMETHYL ESTER CYCLASE-RELATED"/>
    <property type="match status" value="1"/>
</dbReference>
<evidence type="ECO:0000256" key="2">
    <source>
        <dbReference type="ARBA" id="ARBA00022691"/>
    </source>
</evidence>
<dbReference type="Gene3D" id="3.80.30.20">
    <property type="entry name" value="tm_1862 like domain"/>
    <property type="match status" value="1"/>
</dbReference>
<evidence type="ECO:0000256" key="5">
    <source>
        <dbReference type="ARBA" id="ARBA00023014"/>
    </source>
</evidence>
<name>A0A0F9GJN6_9ZZZZ</name>
<dbReference type="InterPro" id="IPR051198">
    <property type="entry name" value="BchE-like"/>
</dbReference>
<dbReference type="InterPro" id="IPR058240">
    <property type="entry name" value="rSAM_sf"/>
</dbReference>
<dbReference type="InterPro" id="IPR023404">
    <property type="entry name" value="rSAM_horseshoe"/>
</dbReference>
<dbReference type="GO" id="GO:0005829">
    <property type="term" value="C:cytosol"/>
    <property type="evidence" value="ECO:0007669"/>
    <property type="project" value="TreeGrafter"/>
</dbReference>
<gene>
    <name evidence="6" type="ORF">LCGC14_1818600</name>
</gene>
<accession>A0A0F9GJN6</accession>
<comment type="caution">
    <text evidence="6">The sequence shown here is derived from an EMBL/GenBank/DDBJ whole genome shotgun (WGS) entry which is preliminary data.</text>
</comment>
<dbReference type="InterPro" id="IPR007197">
    <property type="entry name" value="rSAM"/>
</dbReference>
<sequence length="102" mass="11820">ILSFKPYYLYTPLIKPYALVYAGMGCPYSCSYCPDANTQYSGRSAENIIKELEKLKELGKIKYVWFYDEIFTLNRKRVIEVCNGIIKKNLKINPKEIIPLGN</sequence>
<dbReference type="GO" id="GO:0003824">
    <property type="term" value="F:catalytic activity"/>
    <property type="evidence" value="ECO:0007669"/>
    <property type="project" value="InterPro"/>
</dbReference>
<keyword evidence="4" id="KW-0408">Iron</keyword>
<evidence type="ECO:0000256" key="3">
    <source>
        <dbReference type="ARBA" id="ARBA00022723"/>
    </source>
</evidence>